<evidence type="ECO:0000313" key="2">
    <source>
        <dbReference type="Proteomes" id="UP000308600"/>
    </source>
</evidence>
<organism evidence="1 2">
    <name type="scientific">Pluteus cervinus</name>
    <dbReference type="NCBI Taxonomy" id="181527"/>
    <lineage>
        <taxon>Eukaryota</taxon>
        <taxon>Fungi</taxon>
        <taxon>Dikarya</taxon>
        <taxon>Basidiomycota</taxon>
        <taxon>Agaricomycotina</taxon>
        <taxon>Agaricomycetes</taxon>
        <taxon>Agaricomycetidae</taxon>
        <taxon>Agaricales</taxon>
        <taxon>Pluteineae</taxon>
        <taxon>Pluteaceae</taxon>
        <taxon>Pluteus</taxon>
    </lineage>
</organism>
<name>A0ACD3BDY2_9AGAR</name>
<protein>
    <submittedName>
        <fullName evidence="1">Uncharacterized protein</fullName>
    </submittedName>
</protein>
<keyword evidence="2" id="KW-1185">Reference proteome</keyword>
<dbReference type="EMBL" id="ML208261">
    <property type="protein sequence ID" value="TFK75934.1"/>
    <property type="molecule type" value="Genomic_DNA"/>
</dbReference>
<evidence type="ECO:0000313" key="1">
    <source>
        <dbReference type="EMBL" id="TFK75934.1"/>
    </source>
</evidence>
<dbReference type="Proteomes" id="UP000308600">
    <property type="component" value="Unassembled WGS sequence"/>
</dbReference>
<gene>
    <name evidence="1" type="ORF">BDN72DRAFT_809741</name>
</gene>
<accession>A0ACD3BDY2</accession>
<reference evidence="1 2" key="1">
    <citation type="journal article" date="2019" name="Nat. Ecol. Evol.">
        <title>Megaphylogeny resolves global patterns of mushroom evolution.</title>
        <authorList>
            <person name="Varga T."/>
            <person name="Krizsan K."/>
            <person name="Foldi C."/>
            <person name="Dima B."/>
            <person name="Sanchez-Garcia M."/>
            <person name="Sanchez-Ramirez S."/>
            <person name="Szollosi G.J."/>
            <person name="Szarkandi J.G."/>
            <person name="Papp V."/>
            <person name="Albert L."/>
            <person name="Andreopoulos W."/>
            <person name="Angelini C."/>
            <person name="Antonin V."/>
            <person name="Barry K.W."/>
            <person name="Bougher N.L."/>
            <person name="Buchanan P."/>
            <person name="Buyck B."/>
            <person name="Bense V."/>
            <person name="Catcheside P."/>
            <person name="Chovatia M."/>
            <person name="Cooper J."/>
            <person name="Damon W."/>
            <person name="Desjardin D."/>
            <person name="Finy P."/>
            <person name="Geml J."/>
            <person name="Haridas S."/>
            <person name="Hughes K."/>
            <person name="Justo A."/>
            <person name="Karasinski D."/>
            <person name="Kautmanova I."/>
            <person name="Kiss B."/>
            <person name="Kocsube S."/>
            <person name="Kotiranta H."/>
            <person name="LaButti K.M."/>
            <person name="Lechner B.E."/>
            <person name="Liimatainen K."/>
            <person name="Lipzen A."/>
            <person name="Lukacs Z."/>
            <person name="Mihaltcheva S."/>
            <person name="Morgado L.N."/>
            <person name="Niskanen T."/>
            <person name="Noordeloos M.E."/>
            <person name="Ohm R.A."/>
            <person name="Ortiz-Santana B."/>
            <person name="Ovrebo C."/>
            <person name="Racz N."/>
            <person name="Riley R."/>
            <person name="Savchenko A."/>
            <person name="Shiryaev A."/>
            <person name="Soop K."/>
            <person name="Spirin V."/>
            <person name="Szebenyi C."/>
            <person name="Tomsovsky M."/>
            <person name="Tulloss R.E."/>
            <person name="Uehling J."/>
            <person name="Grigoriev I.V."/>
            <person name="Vagvolgyi C."/>
            <person name="Papp T."/>
            <person name="Martin F.M."/>
            <person name="Miettinen O."/>
            <person name="Hibbett D.S."/>
            <person name="Nagy L.G."/>
        </authorList>
    </citation>
    <scope>NUCLEOTIDE SEQUENCE [LARGE SCALE GENOMIC DNA]</scope>
    <source>
        <strain evidence="1 2">NL-1719</strain>
    </source>
</reference>
<sequence>MRLEALLPRQSSSANCIACPDPIPCSCTADQVCFQINRDCFSCSSTKCVPKQNPTAKKSGGASKGALAGGLIGAFIILGLAVGLLLWYRRNNRFKSTRTEAKPDVPAPASDVLNRPDPTEKAAAELNNVRMYTSSNHTTLDLEQAPQNPSIHPARYSQSTNGTNPTNPFDDRHSIQTAITEGTNVIPIALVPPESHRVSTDAETVPSTTSSAPIRPARSPDLNLNLEHVNVSRETLHYAASQISGISARNSYMSGASYSSDFLNEAPMIVTPTRGAVRQVLGVVKAEVISAPPSPMTADGLKPPTAASSRPSVTSPLAATSFGPADVVHEVDEGQEVANPFSDAHSSHVASPSPSVTTFGQLTPARSQHDLDPNWQPENPNLPWSNDDLSRPTSMTTQAGSVADIGNVTRINLGLSQINTPTPPSHLPPSPNINRYTTGHLIASNAGSGTLEQQQQQALAHAQAQTNDGRRISGSSVLSAASTRADSILESFPFVPPSPISDRPARSPPVSPLAQQSFTGSPTPLAKKVVTRNAAGSGRPPIVIDSSPAREIKHSGDDVLPAPPNRRTLGLSTGSQLSTVSTGLGSFPFHIDPGTTSEVPGPPSSTYAGRQRASLDTLALTSDLSSYPLEFNRDSVPAPKRS</sequence>
<proteinExistence type="predicted"/>